<evidence type="ECO:0000313" key="7">
    <source>
        <dbReference type="Proteomes" id="UP000829291"/>
    </source>
</evidence>
<dbReference type="PANTHER" id="PTHR10009">
    <property type="entry name" value="PROTEIN YELLOW-RELATED"/>
    <property type="match status" value="1"/>
</dbReference>
<sequence>MHRFVLILTIANCAVAAKLNVVYQWKYIDYVWNSEEHRQWAIAEGRYNYTKIFTIDVQKAPDQRVFVTTPAFNADAVPATLSTISSRQGPGGPLLQPYPNWTWHIPGNCNGITSVWRVAVDECDRLWVLDSGKIGSNQVCPAQLLVFDLRTDILQQRIIVPNYLSHNPTNKSLGLLITPVVETVDIYCRRTWVYIADVQGGGLIIWDGSRIWRLDNEVFKADPTASTFTIAGENFTLADGIFGLAVSPRYSRHARRLFFKPLASLREYSYAVDDLHGLGSRLKSLRYTTSNYQFPSQATAQAFSREGILFFGLTTEIAIACWNMNHPMDNEHVAILAQNSDTLQFASGVKVSKRGLDVLKEDLWVSTNRFQKIFTGTQNFSEINFRILSAPVEVLVKNSKCQRDKNY</sequence>
<evidence type="ECO:0000256" key="4">
    <source>
        <dbReference type="ARBA" id="ARBA00022729"/>
    </source>
</evidence>
<dbReference type="Pfam" id="PF03022">
    <property type="entry name" value="MRJP"/>
    <property type="match status" value="1"/>
</dbReference>
<evidence type="ECO:0000256" key="3">
    <source>
        <dbReference type="ARBA" id="ARBA00022525"/>
    </source>
</evidence>
<keyword evidence="3" id="KW-0964">Secreted</keyword>
<evidence type="ECO:0000256" key="2">
    <source>
        <dbReference type="ARBA" id="ARBA00009127"/>
    </source>
</evidence>
<feature type="signal peptide" evidence="6">
    <location>
        <begin position="1"/>
        <end position="16"/>
    </location>
</feature>
<dbReference type="KEGG" id="nlo:107216477"/>
<dbReference type="InParanoid" id="A0A6J0B6G0"/>
<comment type="similarity">
    <text evidence="2">Belongs to the major royal jelly protein family.</text>
</comment>
<evidence type="ECO:0000256" key="1">
    <source>
        <dbReference type="ARBA" id="ARBA00004613"/>
    </source>
</evidence>
<accession>A0A6J0B6G0</accession>
<name>A0A6J0B6G0_NEOLC</name>
<dbReference type="OrthoDB" id="8184345at2759"/>
<dbReference type="InterPro" id="IPR017996">
    <property type="entry name" value="MRJP/yellow-related"/>
</dbReference>
<dbReference type="FunCoup" id="A0A6J0B6G0">
    <property type="interactions" value="25"/>
</dbReference>
<dbReference type="PRINTS" id="PR01366">
    <property type="entry name" value="ROYALJELLY"/>
</dbReference>
<dbReference type="InterPro" id="IPR011042">
    <property type="entry name" value="6-blade_b-propeller_TolB-like"/>
</dbReference>
<dbReference type="Gene3D" id="2.120.10.30">
    <property type="entry name" value="TolB, C-terminal domain"/>
    <property type="match status" value="1"/>
</dbReference>
<dbReference type="GeneID" id="107216477"/>
<keyword evidence="5" id="KW-0325">Glycoprotein</keyword>
<evidence type="ECO:0000256" key="6">
    <source>
        <dbReference type="SAM" id="SignalP"/>
    </source>
</evidence>
<evidence type="ECO:0000256" key="5">
    <source>
        <dbReference type="ARBA" id="ARBA00023180"/>
    </source>
</evidence>
<evidence type="ECO:0000313" key="8">
    <source>
        <dbReference type="RefSeq" id="XP_015509158.1"/>
    </source>
</evidence>
<reference evidence="8" key="1">
    <citation type="submission" date="2025-08" db="UniProtKB">
        <authorList>
            <consortium name="RefSeq"/>
        </authorList>
    </citation>
    <scope>IDENTIFICATION</scope>
    <source>
        <tissue evidence="8">Thorax and Abdomen</tissue>
    </source>
</reference>
<gene>
    <name evidence="8" type="primary">LOC107216477</name>
</gene>
<keyword evidence="7" id="KW-1185">Reference proteome</keyword>
<comment type="subcellular location">
    <subcellularLocation>
        <location evidence="1">Secreted</location>
    </subcellularLocation>
</comment>
<feature type="chain" id="PRO_5026735378" evidence="6">
    <location>
        <begin position="17"/>
        <end position="407"/>
    </location>
</feature>
<dbReference type="Proteomes" id="UP000829291">
    <property type="component" value="Chromosome 2"/>
</dbReference>
<dbReference type="AlphaFoldDB" id="A0A6J0B6G0"/>
<proteinExistence type="inferred from homology"/>
<dbReference type="PANTHER" id="PTHR10009:SF7">
    <property type="entry name" value="GH10609P-RELATED"/>
    <property type="match status" value="1"/>
</dbReference>
<dbReference type="RefSeq" id="XP_015509158.1">
    <property type="nucleotide sequence ID" value="XM_015653672.2"/>
</dbReference>
<keyword evidence="4 6" id="KW-0732">Signal</keyword>
<dbReference type="GO" id="GO:0005576">
    <property type="term" value="C:extracellular region"/>
    <property type="evidence" value="ECO:0007669"/>
    <property type="project" value="UniProtKB-SubCell"/>
</dbReference>
<organism evidence="8">
    <name type="scientific">Neodiprion lecontei</name>
    <name type="common">Redheaded pine sawfly</name>
    <dbReference type="NCBI Taxonomy" id="441921"/>
    <lineage>
        <taxon>Eukaryota</taxon>
        <taxon>Metazoa</taxon>
        <taxon>Ecdysozoa</taxon>
        <taxon>Arthropoda</taxon>
        <taxon>Hexapoda</taxon>
        <taxon>Insecta</taxon>
        <taxon>Pterygota</taxon>
        <taxon>Neoptera</taxon>
        <taxon>Endopterygota</taxon>
        <taxon>Hymenoptera</taxon>
        <taxon>Tenthredinoidea</taxon>
        <taxon>Diprionidae</taxon>
        <taxon>Diprioninae</taxon>
        <taxon>Neodiprion</taxon>
    </lineage>
</organism>
<protein>
    <submittedName>
        <fullName evidence="8">Major royal jelly protein 1-like</fullName>
    </submittedName>
</protein>